<sequence>MGTRNEIQRRRTDTKRKEHRRRNLNLRFERSGRKQQENTSTSSGDCKGDYFAASQTTTSSKRSNQIRLSEEAAAKPEPVTSLPE</sequence>
<name>Q9LJP3_ARATH</name>
<dbReference type="EMBL" id="AP000415">
    <property type="protein sequence ID" value="BAB01434.1"/>
    <property type="molecule type" value="Genomic_DNA"/>
</dbReference>
<feature type="compositionally biased region" description="Basic and acidic residues" evidence="1">
    <location>
        <begin position="1"/>
        <end position="11"/>
    </location>
</feature>
<protein>
    <submittedName>
        <fullName evidence="2">Uncharacterized protein</fullName>
    </submittedName>
</protein>
<evidence type="ECO:0000313" key="2">
    <source>
        <dbReference type="EMBL" id="BAB01434.1"/>
    </source>
</evidence>
<feature type="compositionally biased region" description="Polar residues" evidence="1">
    <location>
        <begin position="53"/>
        <end position="67"/>
    </location>
</feature>
<feature type="compositionally biased region" description="Basic residues" evidence="1">
    <location>
        <begin position="12"/>
        <end position="24"/>
    </location>
</feature>
<reference key="2">
    <citation type="journal article" date="2000" name="Nature">
        <title>Sequence and analysis of chromosome 3 of the plant Arabidopsis thaliana.</title>
        <authorList>
            <consortium name="European Union Chromosome 3 Arabidopsis Sequencing Consortium"/>
            <consortium name="Institute for Genomic Research"/>
            <consortium name="Kazusa DNA Research Institute"/>
            <person name="Salanoubat M."/>
            <person name="Lemcke K."/>
            <person name="Rieger M."/>
            <person name="Ansorge W."/>
            <person name="Unseld M."/>
            <person name="Fartmann B."/>
            <person name="Valle G."/>
            <person name="Blocker H."/>
            <person name="Perez-Alonso M."/>
            <person name="Obermaier B."/>
            <person name="Delseny M."/>
            <person name="Boutry M."/>
            <person name="Grivell L.A."/>
            <person name="Mache R."/>
            <person name="Puigdomenech P."/>
            <person name="De Simone V."/>
            <person name="Choisne N."/>
            <person name="Artiguenave F."/>
            <person name="Robert C."/>
            <person name="Brottier P."/>
            <person name="Wincker P."/>
            <person name="Cattolico L."/>
            <person name="Weissenbach J."/>
            <person name="Saurin W."/>
            <person name="Quetier F."/>
            <person name="Schafer M."/>
            <person name="Muller-Auer S."/>
            <person name="Gabel C."/>
            <person name="Fuchs M."/>
            <person name="Benes V."/>
            <person name="Wurmbach E."/>
            <person name="Drzonek H."/>
            <person name="Erfle H."/>
            <person name="Jordan N."/>
            <person name="Bangert S."/>
            <person name="Wiedelmann R."/>
            <person name="Kranz H."/>
            <person name="Voss H."/>
            <person name="Holland R."/>
            <person name="Brandt P."/>
            <person name="Nyakatura G."/>
            <person name="Vezzi A."/>
            <person name="D'Angelo M."/>
            <person name="Pallavicini A."/>
            <person name="Toppo S."/>
            <person name="Simionati B."/>
            <person name="Conrad A."/>
            <person name="Hornischer K."/>
            <person name="Kauer G."/>
            <person name="Lohnert T.H."/>
            <person name="Nordsiek G."/>
            <person name="Reichelt J."/>
            <person name="Scharfe M."/>
            <person name="Schon O."/>
            <person name="Bargues M."/>
            <person name="Terol J."/>
            <person name="Climent J."/>
            <person name="Navarro P."/>
            <person name="Collado C."/>
            <person name="Perez-Perez A."/>
            <person name="Ottenwalder B."/>
            <person name="Duchemin D."/>
            <person name="Cooke R."/>
            <person name="Laudie M."/>
            <person name="Berger-Llauro C."/>
            <person name="Purnelle B."/>
            <person name="Masuy D."/>
            <person name="de Haan M."/>
            <person name="Maarse A.C."/>
            <person name="Alcaraz J.P."/>
            <person name="Cottet A."/>
            <person name="Casacuberta E."/>
            <person name="Monfort A."/>
            <person name="Argiriou A."/>
            <person name="flores M."/>
            <person name="Liguori R."/>
            <person name="Vitale D."/>
            <person name="Mannhaupt G."/>
            <person name="Haase D."/>
            <person name="Schoof H."/>
            <person name="Rudd S."/>
            <person name="Zaccaria P."/>
            <person name="Mewes H.W."/>
            <person name="Mayer K.F."/>
            <person name="Kaul S."/>
            <person name="Town C.D."/>
            <person name="Koo H.L."/>
            <person name="Tallon L.J."/>
            <person name="Jenkins J."/>
            <person name="Rooney T."/>
            <person name="Rizzo M."/>
            <person name="Walts A."/>
            <person name="Utterback T."/>
            <person name="Fujii C.Y."/>
            <person name="Shea T.P."/>
            <person name="Creasy T.H."/>
            <person name="Haas B."/>
            <person name="Maiti R."/>
            <person name="Wu D."/>
            <person name="Peterson J."/>
            <person name="Van Aken S."/>
            <person name="Pai G."/>
            <person name="Militscher J."/>
            <person name="Sellers P."/>
            <person name="Gill J.E."/>
            <person name="Feldblyum T.V."/>
            <person name="Preuss D."/>
            <person name="Lin X."/>
            <person name="Nierman W.C."/>
            <person name="Salzberg S.L."/>
            <person name="White O."/>
            <person name="Venter J.C."/>
            <person name="Fraser C.M."/>
            <person name="Kaneko T."/>
            <person name="Nakamura Y."/>
            <person name="Sato S."/>
            <person name="Kato T."/>
            <person name="Asamizu E."/>
            <person name="Sasamoto S."/>
            <person name="Kimura T."/>
            <person name="Idesawa K."/>
            <person name="Kawashima K."/>
            <person name="Kishida Y."/>
            <person name="Kiyokawa C."/>
            <person name="Kohara M."/>
            <person name="Matsumoto M."/>
            <person name="Matsuno A."/>
            <person name="Muraki A."/>
            <person name="Nakayama S."/>
            <person name="Nakazaki N."/>
            <person name="Shinpo S."/>
            <person name="Takeuchi C."/>
            <person name="Wada T."/>
            <person name="Watanabe A."/>
            <person name="Yamada M."/>
            <person name="Yasuda M."/>
            <person name="Tabata S."/>
        </authorList>
    </citation>
    <scope>NUCLEOTIDE SEQUENCE [LARGE SCALE GENOMIC DNA]</scope>
    <source>
        <strain>cv. Columbia</strain>
    </source>
</reference>
<evidence type="ECO:0000256" key="1">
    <source>
        <dbReference type="SAM" id="MobiDB-lite"/>
    </source>
</evidence>
<dbReference type="AlphaFoldDB" id="Q9LJP3"/>
<feature type="region of interest" description="Disordered" evidence="1">
    <location>
        <begin position="1"/>
        <end position="84"/>
    </location>
</feature>
<reference evidence="2" key="1">
    <citation type="journal article" date="2000" name="DNA Res.">
        <title>Structural analysis of Arabidopsis thaliana chromosome 3. II. Sequence features of the 4,251,695 bp regions covered by 90 P1, TAC and BAC clones.</title>
        <authorList>
            <person name="Nakamura Y."/>
        </authorList>
    </citation>
    <scope>NUCLEOTIDE SEQUENCE [LARGE SCALE GENOMIC DNA]</scope>
</reference>
<organism evidence="2">
    <name type="scientific">Arabidopsis thaliana</name>
    <name type="common">Mouse-ear cress</name>
    <dbReference type="NCBI Taxonomy" id="3702"/>
    <lineage>
        <taxon>Eukaryota</taxon>
        <taxon>Viridiplantae</taxon>
        <taxon>Streptophyta</taxon>
        <taxon>Embryophyta</taxon>
        <taxon>Tracheophyta</taxon>
        <taxon>Spermatophyta</taxon>
        <taxon>Magnoliopsida</taxon>
        <taxon>eudicotyledons</taxon>
        <taxon>Gunneridae</taxon>
        <taxon>Pentapetalae</taxon>
        <taxon>rosids</taxon>
        <taxon>malvids</taxon>
        <taxon>Brassicales</taxon>
        <taxon>Brassicaceae</taxon>
        <taxon>Camelineae</taxon>
        <taxon>Arabidopsis</taxon>
    </lineage>
</organism>
<proteinExistence type="predicted"/>
<feature type="compositionally biased region" description="Basic and acidic residues" evidence="1">
    <location>
        <begin position="27"/>
        <end position="36"/>
    </location>
</feature>
<accession>Q9LJP3</accession>